<evidence type="ECO:0000256" key="2">
    <source>
        <dbReference type="ARBA" id="ARBA00023287"/>
    </source>
</evidence>
<protein>
    <submittedName>
        <fullName evidence="4">Prepilin-type N-terminal cleavage/methylation domain-containing protein</fullName>
    </submittedName>
</protein>
<name>A0ABT9ZKD2_9BACI</name>
<keyword evidence="3" id="KW-0472">Membrane</keyword>
<proteinExistence type="predicted"/>
<accession>A0ABT9ZKD2</accession>
<dbReference type="Pfam" id="PF07963">
    <property type="entry name" value="N_methyl"/>
    <property type="match status" value="1"/>
</dbReference>
<gene>
    <name evidence="4" type="ORF">J2S19_004071</name>
</gene>
<dbReference type="SUPFAM" id="SSF54523">
    <property type="entry name" value="Pili subunits"/>
    <property type="match status" value="1"/>
</dbReference>
<keyword evidence="5" id="KW-1185">Reference proteome</keyword>
<reference evidence="4 5" key="1">
    <citation type="submission" date="2023-07" db="EMBL/GenBank/DDBJ databases">
        <title>Genomic Encyclopedia of Type Strains, Phase IV (KMG-IV): sequencing the most valuable type-strain genomes for metagenomic binning, comparative biology and taxonomic classification.</title>
        <authorList>
            <person name="Goeker M."/>
        </authorList>
    </citation>
    <scope>NUCLEOTIDE SEQUENCE [LARGE SCALE GENOMIC DNA]</scope>
    <source>
        <strain evidence="4 5">DSM 29005</strain>
    </source>
</reference>
<comment type="caution">
    <text evidence="4">The sequence shown here is derived from an EMBL/GenBank/DDBJ whole genome shotgun (WGS) entry which is preliminary data.</text>
</comment>
<evidence type="ECO:0000256" key="3">
    <source>
        <dbReference type="SAM" id="Phobius"/>
    </source>
</evidence>
<dbReference type="InterPro" id="IPR045584">
    <property type="entry name" value="Pilin-like"/>
</dbReference>
<dbReference type="InterPro" id="IPR012902">
    <property type="entry name" value="N_methyl_site"/>
</dbReference>
<sequence>MNESGLTLIELLAVITILGILLAIAVPSYFSYIEETKADVCDVNRVKLKETYEAQLSIDGMTHREVLFRKFLLEYNHDICPDDGEIVYLDKEINCHVHQGENDVDDNENGVPFL</sequence>
<organism evidence="4 5">
    <name type="scientific">Metabacillus malikii</name>
    <dbReference type="NCBI Taxonomy" id="1504265"/>
    <lineage>
        <taxon>Bacteria</taxon>
        <taxon>Bacillati</taxon>
        <taxon>Bacillota</taxon>
        <taxon>Bacilli</taxon>
        <taxon>Bacillales</taxon>
        <taxon>Bacillaceae</taxon>
        <taxon>Metabacillus</taxon>
    </lineage>
</organism>
<dbReference type="PROSITE" id="PS00409">
    <property type="entry name" value="PROKAR_NTER_METHYL"/>
    <property type="match status" value="1"/>
</dbReference>
<dbReference type="EMBL" id="JAUSUD010000024">
    <property type="protein sequence ID" value="MDQ0232749.1"/>
    <property type="molecule type" value="Genomic_DNA"/>
</dbReference>
<dbReference type="Proteomes" id="UP001234495">
    <property type="component" value="Unassembled WGS sequence"/>
</dbReference>
<evidence type="ECO:0000313" key="4">
    <source>
        <dbReference type="EMBL" id="MDQ0232749.1"/>
    </source>
</evidence>
<dbReference type="NCBIfam" id="TIGR02532">
    <property type="entry name" value="IV_pilin_GFxxxE"/>
    <property type="match status" value="1"/>
</dbReference>
<dbReference type="Gene3D" id="3.30.700.10">
    <property type="entry name" value="Glycoprotein, Type 4 Pilin"/>
    <property type="match status" value="1"/>
</dbReference>
<evidence type="ECO:0000256" key="1">
    <source>
        <dbReference type="ARBA" id="ARBA00004241"/>
    </source>
</evidence>
<keyword evidence="3" id="KW-1133">Transmembrane helix</keyword>
<keyword evidence="2" id="KW-0178">Competence</keyword>
<keyword evidence="3" id="KW-0812">Transmembrane</keyword>
<comment type="subcellular location">
    <subcellularLocation>
        <location evidence="1">Cell surface</location>
    </subcellularLocation>
</comment>
<evidence type="ECO:0000313" key="5">
    <source>
        <dbReference type="Proteomes" id="UP001234495"/>
    </source>
</evidence>
<feature type="transmembrane region" description="Helical" evidence="3">
    <location>
        <begin position="6"/>
        <end position="30"/>
    </location>
</feature>